<keyword evidence="4" id="KW-1185">Reference proteome</keyword>
<feature type="transmembrane region" description="Helical" evidence="2">
    <location>
        <begin position="106"/>
        <end position="124"/>
    </location>
</feature>
<gene>
    <name evidence="3" type="ORF">NX794_18825</name>
</gene>
<dbReference type="Proteomes" id="UP001205612">
    <property type="component" value="Unassembled WGS sequence"/>
</dbReference>
<keyword evidence="2" id="KW-1133">Transmembrane helix</keyword>
<evidence type="ECO:0000313" key="4">
    <source>
        <dbReference type="Proteomes" id="UP001205612"/>
    </source>
</evidence>
<protein>
    <submittedName>
        <fullName evidence="3">DUF3618 domain-containing protein</fullName>
    </submittedName>
</protein>
<comment type="caution">
    <text evidence="3">The sequence shown here is derived from an EMBL/GenBank/DDBJ whole genome shotgun (WGS) entry which is preliminary data.</text>
</comment>
<keyword evidence="2" id="KW-0472">Membrane</keyword>
<feature type="region of interest" description="Disordered" evidence="1">
    <location>
        <begin position="67"/>
        <end position="88"/>
    </location>
</feature>
<accession>A0ABT2B416</accession>
<name>A0ABT2B416_9ACTN</name>
<dbReference type="Pfam" id="PF12277">
    <property type="entry name" value="DUF3618"/>
    <property type="match status" value="1"/>
</dbReference>
<evidence type="ECO:0000256" key="2">
    <source>
        <dbReference type="SAM" id="Phobius"/>
    </source>
</evidence>
<proteinExistence type="predicted"/>
<dbReference type="RefSeq" id="WP_258779730.1">
    <property type="nucleotide sequence ID" value="NZ_JANUGP010000013.1"/>
</dbReference>
<evidence type="ECO:0000313" key="3">
    <source>
        <dbReference type="EMBL" id="MCS0603251.1"/>
    </source>
</evidence>
<evidence type="ECO:0000256" key="1">
    <source>
        <dbReference type="SAM" id="MobiDB-lite"/>
    </source>
</evidence>
<sequence>MTHKPPHGSGAKGPDELRQQIEQTRHQLGDTVSQLVDRVDVKGRARARAADLKDKAGAMTVQLRTSAAHAGHTVQHRAIPRRGGSTAPVAVPQVVRGDARRRPSPALLVGVLGAAALSAGIVWLRQHRH</sequence>
<keyword evidence="2" id="KW-0812">Transmembrane</keyword>
<dbReference type="EMBL" id="JANUGP010000013">
    <property type="protein sequence ID" value="MCS0603251.1"/>
    <property type="molecule type" value="Genomic_DNA"/>
</dbReference>
<dbReference type="InterPro" id="IPR022062">
    <property type="entry name" value="DUF3618"/>
</dbReference>
<organism evidence="3 4">
    <name type="scientific">Streptomyces pyxinicus</name>
    <dbReference type="NCBI Taxonomy" id="2970331"/>
    <lineage>
        <taxon>Bacteria</taxon>
        <taxon>Bacillati</taxon>
        <taxon>Actinomycetota</taxon>
        <taxon>Actinomycetes</taxon>
        <taxon>Kitasatosporales</taxon>
        <taxon>Streptomycetaceae</taxon>
        <taxon>Streptomyces</taxon>
    </lineage>
</organism>
<reference evidence="3 4" key="1">
    <citation type="submission" date="2022-08" db="EMBL/GenBank/DDBJ databases">
        <authorList>
            <person name="Somphong A."/>
            <person name="Phongsopitanun W."/>
        </authorList>
    </citation>
    <scope>NUCLEOTIDE SEQUENCE [LARGE SCALE GENOMIC DNA]</scope>
    <source>
        <strain evidence="3 4">LP11</strain>
    </source>
</reference>